<evidence type="ECO:0000256" key="1">
    <source>
        <dbReference type="SAM" id="MobiDB-lite"/>
    </source>
</evidence>
<dbReference type="SUPFAM" id="SSF140376">
    <property type="entry name" value="ChaB-like"/>
    <property type="match status" value="1"/>
</dbReference>
<dbReference type="EMBL" id="CP074402">
    <property type="protein sequence ID" value="QVJ00043.1"/>
    <property type="molecule type" value="Genomic_DNA"/>
</dbReference>
<feature type="compositionally biased region" description="Basic and acidic residues" evidence="1">
    <location>
        <begin position="1"/>
        <end position="12"/>
    </location>
</feature>
<protein>
    <submittedName>
        <fullName evidence="2">ChaB family protein</fullName>
    </submittedName>
</protein>
<dbReference type="KEGG" id="nec:KGD82_13850"/>
<feature type="compositionally biased region" description="Basic and acidic residues" evidence="1">
    <location>
        <begin position="52"/>
        <end position="62"/>
    </location>
</feature>
<dbReference type="Pfam" id="PF06150">
    <property type="entry name" value="ChaB"/>
    <property type="match status" value="1"/>
</dbReference>
<dbReference type="InterPro" id="IPR009317">
    <property type="entry name" value="ChaB"/>
</dbReference>
<evidence type="ECO:0000313" key="2">
    <source>
        <dbReference type="EMBL" id="QVJ00043.1"/>
    </source>
</evidence>
<name>A0A975L7M7_9ACTN</name>
<evidence type="ECO:0000313" key="3">
    <source>
        <dbReference type="Proteomes" id="UP000682416"/>
    </source>
</evidence>
<organism evidence="2 3">
    <name type="scientific">Nocardiopsis eucommiae</name>
    <dbReference type="NCBI Taxonomy" id="2831970"/>
    <lineage>
        <taxon>Bacteria</taxon>
        <taxon>Bacillati</taxon>
        <taxon>Actinomycetota</taxon>
        <taxon>Actinomycetes</taxon>
        <taxon>Streptosporangiales</taxon>
        <taxon>Nocardiopsidaceae</taxon>
        <taxon>Nocardiopsis</taxon>
    </lineage>
</organism>
<feature type="region of interest" description="Disordered" evidence="1">
    <location>
        <begin position="1"/>
        <end position="20"/>
    </location>
</feature>
<feature type="region of interest" description="Disordered" evidence="1">
    <location>
        <begin position="52"/>
        <end position="145"/>
    </location>
</feature>
<dbReference type="InterPro" id="IPR037205">
    <property type="entry name" value="ChaB_sf"/>
</dbReference>
<proteinExistence type="predicted"/>
<dbReference type="AlphaFoldDB" id="A0A975L7M7"/>
<feature type="compositionally biased region" description="Basic and acidic residues" evidence="1">
    <location>
        <begin position="96"/>
        <end position="133"/>
    </location>
</feature>
<accession>A0A975L7M7</accession>
<gene>
    <name evidence="2" type="ORF">KGD82_13850</name>
</gene>
<keyword evidence="3" id="KW-1185">Reference proteome</keyword>
<dbReference type="Proteomes" id="UP000682416">
    <property type="component" value="Chromosome"/>
</dbReference>
<dbReference type="Gene3D" id="1.10.1740.70">
    <property type="entry name" value="ChaB"/>
    <property type="match status" value="1"/>
</dbReference>
<reference evidence="2" key="1">
    <citation type="submission" date="2021-05" db="EMBL/GenBank/DDBJ databases">
        <authorList>
            <person name="Kaiqin L."/>
            <person name="Jian G."/>
        </authorList>
    </citation>
    <scope>NUCLEOTIDE SEQUENCE</scope>
    <source>
        <strain evidence="2">HDS5</strain>
    </source>
</reference>
<sequence length="145" mass="16231">MPGEKELPDTLRRSPRKAQRTWIEAHDNAVDEYGEGERAHRVAFAAVKRKFEKVGDRWEPKEGNGSGPSDEQARNPRAGRRPGADRPTAGGVDANATKEHLYKRARQLDIHGRSTMTKDELVGALRKESDRRTSGSGRSSRSRSR</sequence>